<dbReference type="Proteomes" id="UP000267017">
    <property type="component" value="Unassembled WGS sequence"/>
</dbReference>
<proteinExistence type="predicted"/>
<dbReference type="AlphaFoldDB" id="A0A3P3T9M3"/>
<evidence type="ECO:0000313" key="2">
    <source>
        <dbReference type="Proteomes" id="UP000267017"/>
    </source>
</evidence>
<gene>
    <name evidence="1" type="ORF">EHV15_34750</name>
</gene>
<protein>
    <submittedName>
        <fullName evidence="1">Uncharacterized protein</fullName>
    </submittedName>
</protein>
<sequence length="185" mass="20794">MKVIDVLIELLETGKKIFGSGECELVTSALGTEDEALRTFVQLINQIVRYDRSETIYAYFEGKINQNNALLQLVIDEPKEPMTDSLATLVDTESNKRRKGKVISIQSKRGRKSIYNKNTCIQALRTASEHLGNRFSRMDYVNFTKQQKGFPSADTIAKHIGKNTTSWVKILSFAGIDCNANKVAK</sequence>
<keyword evidence="2" id="KW-1185">Reference proteome</keyword>
<dbReference type="EMBL" id="RRCN01000002">
    <property type="protein sequence ID" value="RRJ54755.1"/>
    <property type="molecule type" value="Genomic_DNA"/>
</dbReference>
<accession>A0A3P3T9M3</accession>
<dbReference type="OrthoDB" id="9924637at2"/>
<reference evidence="1 2" key="1">
    <citation type="submission" date="2018-11" db="EMBL/GenBank/DDBJ databases">
        <title>Genome sequencing of Paenibacillus sp. KCOM 3021 (= ChDC PVNT-B20).</title>
        <authorList>
            <person name="Kook J.-K."/>
            <person name="Park S.-N."/>
            <person name="Lim Y.K."/>
        </authorList>
    </citation>
    <scope>NUCLEOTIDE SEQUENCE [LARGE SCALE GENOMIC DNA]</scope>
    <source>
        <strain evidence="1 2">KCOM 3021</strain>
    </source>
</reference>
<dbReference type="RefSeq" id="WP_128635840.1">
    <property type="nucleotide sequence ID" value="NZ_RRCN01000002.1"/>
</dbReference>
<organism evidence="1 2">
    <name type="scientific">Paenibacillus oralis</name>
    <dbReference type="NCBI Taxonomy" id="2490856"/>
    <lineage>
        <taxon>Bacteria</taxon>
        <taxon>Bacillati</taxon>
        <taxon>Bacillota</taxon>
        <taxon>Bacilli</taxon>
        <taxon>Bacillales</taxon>
        <taxon>Paenibacillaceae</taxon>
        <taxon>Paenibacillus</taxon>
    </lineage>
</organism>
<name>A0A3P3T9M3_9BACL</name>
<evidence type="ECO:0000313" key="1">
    <source>
        <dbReference type="EMBL" id="RRJ54755.1"/>
    </source>
</evidence>
<comment type="caution">
    <text evidence="1">The sequence shown here is derived from an EMBL/GenBank/DDBJ whole genome shotgun (WGS) entry which is preliminary data.</text>
</comment>